<dbReference type="PANTHER" id="PTHR16592">
    <property type="entry name" value="ASTROTACTIN-1-LIKE"/>
    <property type="match status" value="1"/>
</dbReference>
<dbReference type="Pfam" id="PF14670">
    <property type="entry name" value="FXa_inhibition"/>
    <property type="match status" value="1"/>
</dbReference>
<protein>
    <recommendedName>
        <fullName evidence="3">Astrotactin-2</fullName>
    </recommendedName>
</protein>
<dbReference type="Proteomes" id="UP000288216">
    <property type="component" value="Unassembled WGS sequence"/>
</dbReference>
<evidence type="ECO:0000313" key="2">
    <source>
        <dbReference type="Proteomes" id="UP000288216"/>
    </source>
</evidence>
<dbReference type="OrthoDB" id="9934301at2759"/>
<reference evidence="1 2" key="1">
    <citation type="journal article" date="2018" name="Nat. Ecol. Evol.">
        <title>Shark genomes provide insights into elasmobranch evolution and the origin of vertebrates.</title>
        <authorList>
            <person name="Hara Y"/>
            <person name="Yamaguchi K"/>
            <person name="Onimaru K"/>
            <person name="Kadota M"/>
            <person name="Koyanagi M"/>
            <person name="Keeley SD"/>
            <person name="Tatsumi K"/>
            <person name="Tanaka K"/>
            <person name="Motone F"/>
            <person name="Kageyama Y"/>
            <person name="Nozu R"/>
            <person name="Adachi N"/>
            <person name="Nishimura O"/>
            <person name="Nakagawa R"/>
            <person name="Tanegashima C"/>
            <person name="Kiyatake I"/>
            <person name="Matsumoto R"/>
            <person name="Murakumo K"/>
            <person name="Nishida K"/>
            <person name="Terakita A"/>
            <person name="Kuratani S"/>
            <person name="Sato K"/>
            <person name="Hyodo S Kuraku.S."/>
        </authorList>
    </citation>
    <scope>NUCLEOTIDE SEQUENCE [LARGE SCALE GENOMIC DNA]</scope>
</reference>
<evidence type="ECO:0008006" key="3">
    <source>
        <dbReference type="Google" id="ProtNLM"/>
    </source>
</evidence>
<dbReference type="PANTHER" id="PTHR16592:SF8">
    <property type="entry name" value="ASTROTACTIN-1"/>
    <property type="match status" value="1"/>
</dbReference>
<keyword evidence="2" id="KW-1185">Reference proteome</keyword>
<proteinExistence type="predicted"/>
<dbReference type="GO" id="GO:0007158">
    <property type="term" value="P:neuron cell-cell adhesion"/>
    <property type="evidence" value="ECO:0007669"/>
    <property type="project" value="TreeGrafter"/>
</dbReference>
<dbReference type="GO" id="GO:0016020">
    <property type="term" value="C:membrane"/>
    <property type="evidence" value="ECO:0007669"/>
    <property type="project" value="TreeGrafter"/>
</dbReference>
<dbReference type="GO" id="GO:0005768">
    <property type="term" value="C:endosome"/>
    <property type="evidence" value="ECO:0007669"/>
    <property type="project" value="TreeGrafter"/>
</dbReference>
<dbReference type="InterPro" id="IPR026995">
    <property type="entry name" value="Astrotactin"/>
</dbReference>
<dbReference type="GO" id="GO:0001764">
    <property type="term" value="P:neuron migration"/>
    <property type="evidence" value="ECO:0007669"/>
    <property type="project" value="InterPro"/>
</dbReference>
<evidence type="ECO:0000313" key="1">
    <source>
        <dbReference type="EMBL" id="GCB65437.1"/>
    </source>
</evidence>
<organism evidence="1 2">
    <name type="scientific">Scyliorhinus torazame</name>
    <name type="common">Cloudy catshark</name>
    <name type="synonym">Catulus torazame</name>
    <dbReference type="NCBI Taxonomy" id="75743"/>
    <lineage>
        <taxon>Eukaryota</taxon>
        <taxon>Metazoa</taxon>
        <taxon>Chordata</taxon>
        <taxon>Craniata</taxon>
        <taxon>Vertebrata</taxon>
        <taxon>Chondrichthyes</taxon>
        <taxon>Elasmobranchii</taxon>
        <taxon>Galeomorphii</taxon>
        <taxon>Galeoidea</taxon>
        <taxon>Carcharhiniformes</taxon>
        <taxon>Scyliorhinidae</taxon>
        <taxon>Scyliorhinus</taxon>
    </lineage>
</organism>
<dbReference type="Gene3D" id="2.10.25.10">
    <property type="entry name" value="Laminin"/>
    <property type="match status" value="1"/>
</dbReference>
<dbReference type="EMBL" id="BFAA01000079">
    <property type="protein sequence ID" value="GCB65437.1"/>
    <property type="molecule type" value="Genomic_DNA"/>
</dbReference>
<gene>
    <name evidence="1" type="ORF">scyTo_0000418</name>
</gene>
<dbReference type="AlphaFoldDB" id="A0A401NX46"/>
<accession>A0A401NX46</accession>
<dbReference type="OMA" id="DCADANI"/>
<name>A0A401NX46_SCYTO</name>
<comment type="caution">
    <text evidence="1">The sequence shown here is derived from an EMBL/GenBank/DDBJ whole genome shotgun (WGS) entry which is preliminary data.</text>
</comment>
<sequence length="165" mass="18440">MLTLKTGETLERGRRKEYECPLGLSPMKDGSGCYDRHIGIDCSDGMNGGCEQLCLQQTVPLPDSPSHYNIVMFCGCIEDYKLAPDGRLCQLVSESCTSGLDCADANIPLNQTFFRDVFYGYNNQTKEPVLGQVFMGTFRTDHKHDFGALRLRIKQNVVFRISGLV</sequence>
<dbReference type="STRING" id="75743.A0A401NX46"/>